<dbReference type="InParanoid" id="A0A0C3AF26"/>
<dbReference type="HOGENOM" id="CLU_2851045_0_0_1"/>
<protein>
    <submittedName>
        <fullName evidence="1">Uncharacterized protein</fullName>
    </submittedName>
</protein>
<proteinExistence type="predicted"/>
<name>A0A0C3AF26_9AGAM</name>
<organism evidence="1 2">
    <name type="scientific">Scleroderma citrinum Foug A</name>
    <dbReference type="NCBI Taxonomy" id="1036808"/>
    <lineage>
        <taxon>Eukaryota</taxon>
        <taxon>Fungi</taxon>
        <taxon>Dikarya</taxon>
        <taxon>Basidiomycota</taxon>
        <taxon>Agaricomycotina</taxon>
        <taxon>Agaricomycetes</taxon>
        <taxon>Agaricomycetidae</taxon>
        <taxon>Boletales</taxon>
        <taxon>Sclerodermatineae</taxon>
        <taxon>Sclerodermataceae</taxon>
        <taxon>Scleroderma</taxon>
    </lineage>
</organism>
<gene>
    <name evidence="1" type="ORF">SCLCIDRAFT_1214195</name>
</gene>
<dbReference type="EMBL" id="KN822034">
    <property type="protein sequence ID" value="KIM63557.1"/>
    <property type="molecule type" value="Genomic_DNA"/>
</dbReference>
<evidence type="ECO:0000313" key="2">
    <source>
        <dbReference type="Proteomes" id="UP000053989"/>
    </source>
</evidence>
<evidence type="ECO:0000313" key="1">
    <source>
        <dbReference type="EMBL" id="KIM63557.1"/>
    </source>
</evidence>
<keyword evidence="2" id="KW-1185">Reference proteome</keyword>
<sequence>MSDSNSSSQVFHVLGIGRIYYPRIHSSMGQAYSLIAVTYLRYLAHLGSCMFPNGSIGPLHRWLAN</sequence>
<dbReference type="Proteomes" id="UP000053989">
    <property type="component" value="Unassembled WGS sequence"/>
</dbReference>
<reference evidence="1 2" key="1">
    <citation type="submission" date="2014-04" db="EMBL/GenBank/DDBJ databases">
        <authorList>
            <consortium name="DOE Joint Genome Institute"/>
            <person name="Kuo A."/>
            <person name="Kohler A."/>
            <person name="Nagy L.G."/>
            <person name="Floudas D."/>
            <person name="Copeland A."/>
            <person name="Barry K.W."/>
            <person name="Cichocki N."/>
            <person name="Veneault-Fourrey C."/>
            <person name="LaButti K."/>
            <person name="Lindquist E.A."/>
            <person name="Lipzen A."/>
            <person name="Lundell T."/>
            <person name="Morin E."/>
            <person name="Murat C."/>
            <person name="Sun H."/>
            <person name="Tunlid A."/>
            <person name="Henrissat B."/>
            <person name="Grigoriev I.V."/>
            <person name="Hibbett D.S."/>
            <person name="Martin F."/>
            <person name="Nordberg H.P."/>
            <person name="Cantor M.N."/>
            <person name="Hua S.X."/>
        </authorList>
    </citation>
    <scope>NUCLEOTIDE SEQUENCE [LARGE SCALE GENOMIC DNA]</scope>
    <source>
        <strain evidence="1 2">Foug A</strain>
    </source>
</reference>
<dbReference type="AlphaFoldDB" id="A0A0C3AF26"/>
<accession>A0A0C3AF26</accession>
<reference evidence="2" key="2">
    <citation type="submission" date="2015-01" db="EMBL/GenBank/DDBJ databases">
        <title>Evolutionary Origins and Diversification of the Mycorrhizal Mutualists.</title>
        <authorList>
            <consortium name="DOE Joint Genome Institute"/>
            <consortium name="Mycorrhizal Genomics Consortium"/>
            <person name="Kohler A."/>
            <person name="Kuo A."/>
            <person name="Nagy L.G."/>
            <person name="Floudas D."/>
            <person name="Copeland A."/>
            <person name="Barry K.W."/>
            <person name="Cichocki N."/>
            <person name="Veneault-Fourrey C."/>
            <person name="LaButti K."/>
            <person name="Lindquist E.A."/>
            <person name="Lipzen A."/>
            <person name="Lundell T."/>
            <person name="Morin E."/>
            <person name="Murat C."/>
            <person name="Riley R."/>
            <person name="Ohm R."/>
            <person name="Sun H."/>
            <person name="Tunlid A."/>
            <person name="Henrissat B."/>
            <person name="Grigoriev I.V."/>
            <person name="Hibbett D.S."/>
            <person name="Martin F."/>
        </authorList>
    </citation>
    <scope>NUCLEOTIDE SEQUENCE [LARGE SCALE GENOMIC DNA]</scope>
    <source>
        <strain evidence="2">Foug A</strain>
    </source>
</reference>